<keyword evidence="1 5" id="KW-0169">Cobalamin biosynthesis</keyword>
<dbReference type="PANTHER" id="PTHR35863">
    <property type="entry name" value="COBALT-PRECORRIN-5B C(1)-METHYLTRANSFERASE"/>
    <property type="match status" value="1"/>
</dbReference>
<dbReference type="UniPathway" id="UPA00148">
    <property type="reaction ID" value="UER00227"/>
</dbReference>
<comment type="catalytic activity">
    <reaction evidence="5">
        <text>Co-precorrin-5B + S-adenosyl-L-methionine = Co-precorrin-6A + S-adenosyl-L-homocysteine</text>
        <dbReference type="Rhea" id="RHEA:26285"/>
        <dbReference type="ChEBI" id="CHEBI:57856"/>
        <dbReference type="ChEBI" id="CHEBI:59789"/>
        <dbReference type="ChEBI" id="CHEBI:60063"/>
        <dbReference type="ChEBI" id="CHEBI:60064"/>
        <dbReference type="EC" id="2.1.1.195"/>
    </reaction>
</comment>
<comment type="function">
    <text evidence="5">Catalyzes the methylation of C-1 in cobalt-precorrin-5B to form cobalt-precorrin-6A.</text>
</comment>
<evidence type="ECO:0000256" key="4">
    <source>
        <dbReference type="ARBA" id="ARBA00022691"/>
    </source>
</evidence>
<organism evidence="6 7">
    <name type="scientific">Alkalibaculum bacchi</name>
    <dbReference type="NCBI Taxonomy" id="645887"/>
    <lineage>
        <taxon>Bacteria</taxon>
        <taxon>Bacillati</taxon>
        <taxon>Bacillota</taxon>
        <taxon>Clostridia</taxon>
        <taxon>Eubacteriales</taxon>
        <taxon>Eubacteriaceae</taxon>
        <taxon>Alkalibaculum</taxon>
    </lineage>
</organism>
<keyword evidence="3 5" id="KW-0808">Transferase</keyword>
<evidence type="ECO:0000256" key="2">
    <source>
        <dbReference type="ARBA" id="ARBA00022603"/>
    </source>
</evidence>
<name>A0A366ICB7_9FIRM</name>
<sequence length="376" mass="41168">MEKYIVKDGKRLRYGYTTGSCATGATKAAITMLLSNKDVEEITISTPKGWNVDLEIKDISRTSDTASCAVIKDGGDDPDNTHGMYIYSKVKLIDSPQIHLTGGKGVGKITQKGLPVAVGESAINPVPREMILHAAKETAKEFNYTGGFHIEIYAPEGETVAKKTFNPKLGILGGISILGTTGIVEPMSEKALVASLQLELNILDENNHKNIILFPGNYGRKFAREDLSLNIEHSVKISNYIGEVLEHLNTKNFENVLIISHLGKLIKVAGGIMNTHSKSADARMEILAAYASACGGDSALARKTLQCITTDEAIDLLKREPFYEDILGMILERVRYHILSRIHNDANIGLVMYTNSHGILKVDENGKQMIPLFQDK</sequence>
<dbReference type="PANTHER" id="PTHR35863:SF1">
    <property type="entry name" value="COBALT-PRECORRIN-5B C(1)-METHYLTRANSFERASE"/>
    <property type="match status" value="1"/>
</dbReference>
<dbReference type="SUPFAM" id="SSF111342">
    <property type="entry name" value="CbiD-like"/>
    <property type="match status" value="1"/>
</dbReference>
<dbReference type="EMBL" id="QNRX01000003">
    <property type="protein sequence ID" value="RBP68417.1"/>
    <property type="molecule type" value="Genomic_DNA"/>
</dbReference>
<reference evidence="6 7" key="1">
    <citation type="submission" date="2018-06" db="EMBL/GenBank/DDBJ databases">
        <title>Genomic Encyclopedia of Type Strains, Phase IV (KMG-IV): sequencing the most valuable type-strain genomes for metagenomic binning, comparative biology and taxonomic classification.</title>
        <authorList>
            <person name="Goeker M."/>
        </authorList>
    </citation>
    <scope>NUCLEOTIDE SEQUENCE [LARGE SCALE GENOMIC DNA]</scope>
    <source>
        <strain evidence="6 7">DSM 22112</strain>
    </source>
</reference>
<proteinExistence type="inferred from homology"/>
<dbReference type="InterPro" id="IPR002748">
    <property type="entry name" value="CbiD"/>
</dbReference>
<dbReference type="OrthoDB" id="6439987at2"/>
<comment type="caution">
    <text evidence="6">The sequence shown here is derived from an EMBL/GenBank/DDBJ whole genome shotgun (WGS) entry which is preliminary data.</text>
</comment>
<keyword evidence="7" id="KW-1185">Reference proteome</keyword>
<dbReference type="AlphaFoldDB" id="A0A366ICB7"/>
<dbReference type="Pfam" id="PF01888">
    <property type="entry name" value="CbiD"/>
    <property type="match status" value="1"/>
</dbReference>
<keyword evidence="4 5" id="KW-0949">S-adenosyl-L-methionine</keyword>
<dbReference type="GO" id="GO:0043780">
    <property type="term" value="F:cobalt-precorrin-5B C1-methyltransferase activity"/>
    <property type="evidence" value="ECO:0007669"/>
    <property type="project" value="RHEA"/>
</dbReference>
<dbReference type="HAMAP" id="MF_00787">
    <property type="entry name" value="CbiD"/>
    <property type="match status" value="1"/>
</dbReference>
<comment type="pathway">
    <text evidence="5">Cofactor biosynthesis; adenosylcobalamin biosynthesis; cob(II)yrinate a,c-diamide from sirohydrochlorin (anaerobic route): step 6/10.</text>
</comment>
<dbReference type="Gene3D" id="3.30.2110.10">
    <property type="entry name" value="CbiD-like"/>
    <property type="match status" value="1"/>
</dbReference>
<evidence type="ECO:0000313" key="7">
    <source>
        <dbReference type="Proteomes" id="UP000253490"/>
    </source>
</evidence>
<accession>A0A366ICB7</accession>
<dbReference type="InterPro" id="IPR036074">
    <property type="entry name" value="CbiD_sf"/>
</dbReference>
<evidence type="ECO:0000256" key="1">
    <source>
        <dbReference type="ARBA" id="ARBA00022573"/>
    </source>
</evidence>
<dbReference type="GO" id="GO:0032259">
    <property type="term" value="P:methylation"/>
    <property type="evidence" value="ECO:0007669"/>
    <property type="project" value="UniProtKB-KW"/>
</dbReference>
<dbReference type="Proteomes" id="UP000253490">
    <property type="component" value="Unassembled WGS sequence"/>
</dbReference>
<keyword evidence="2 5" id="KW-0489">Methyltransferase</keyword>
<evidence type="ECO:0000256" key="3">
    <source>
        <dbReference type="ARBA" id="ARBA00022679"/>
    </source>
</evidence>
<protein>
    <recommendedName>
        <fullName evidence="5">Cobalt-precorrin-5B C(1)-methyltransferase</fullName>
        <ecNumber evidence="5">2.1.1.195</ecNumber>
    </recommendedName>
    <alternativeName>
        <fullName evidence="5">Cobalt-precorrin-6A synthase</fullName>
    </alternativeName>
</protein>
<comment type="similarity">
    <text evidence="5">Belongs to the CbiD family.</text>
</comment>
<evidence type="ECO:0000256" key="5">
    <source>
        <dbReference type="HAMAP-Rule" id="MF_00787"/>
    </source>
</evidence>
<evidence type="ECO:0000313" key="6">
    <source>
        <dbReference type="EMBL" id="RBP68417.1"/>
    </source>
</evidence>
<dbReference type="NCBIfam" id="TIGR00312">
    <property type="entry name" value="cbiD"/>
    <property type="match status" value="1"/>
</dbReference>
<dbReference type="EC" id="2.1.1.195" evidence="5"/>
<dbReference type="RefSeq" id="WP_113919843.1">
    <property type="nucleotide sequence ID" value="NZ_QNRX01000003.1"/>
</dbReference>
<gene>
    <name evidence="5" type="primary">cbiD</name>
    <name evidence="6" type="ORF">DES36_103181</name>
</gene>
<dbReference type="GO" id="GO:0019251">
    <property type="term" value="P:anaerobic cobalamin biosynthetic process"/>
    <property type="evidence" value="ECO:0007669"/>
    <property type="project" value="UniProtKB-UniRule"/>
</dbReference>
<dbReference type="PIRSF" id="PIRSF026782">
    <property type="entry name" value="CbiD"/>
    <property type="match status" value="1"/>
</dbReference>